<organism evidence="3 4">
    <name type="scientific">Flagellimonas allohymeniacidonis</name>
    <dbReference type="NCBI Taxonomy" id="2517819"/>
    <lineage>
        <taxon>Bacteria</taxon>
        <taxon>Pseudomonadati</taxon>
        <taxon>Bacteroidota</taxon>
        <taxon>Flavobacteriia</taxon>
        <taxon>Flavobacteriales</taxon>
        <taxon>Flavobacteriaceae</taxon>
        <taxon>Flagellimonas</taxon>
    </lineage>
</organism>
<feature type="domain" description="DUF3298" evidence="1">
    <location>
        <begin position="161"/>
        <end position="234"/>
    </location>
</feature>
<proteinExistence type="predicted"/>
<name>A0A4Q8QBP7_9FLAO</name>
<evidence type="ECO:0000259" key="1">
    <source>
        <dbReference type="Pfam" id="PF11738"/>
    </source>
</evidence>
<protein>
    <submittedName>
        <fullName evidence="3">DUF3298 domain-containing protein</fullName>
    </submittedName>
</protein>
<dbReference type="Pfam" id="PF13739">
    <property type="entry name" value="PdaC"/>
    <property type="match status" value="1"/>
</dbReference>
<dbReference type="InterPro" id="IPR021729">
    <property type="entry name" value="DUF3298"/>
</dbReference>
<accession>A0A4Q8QBP7</accession>
<dbReference type="Gene3D" id="3.90.640.20">
    <property type="entry name" value="Heat-shock cognate protein, ATPase"/>
    <property type="match status" value="1"/>
</dbReference>
<sequence>MKNPIPFFTFLLLLLGCENGNNLTFEPFLFEGDSCEGCPKVEVRLPNALDENPLAETINLALHEEVIAILSFEESEDINSIQKAIRSFSNSYKDLKARFPDESIGWEAKLIAEVIYEDAKTLTIKMDAYTFTGGAHGYSSTGFLNFDKLKAEELEAWELFDDKENFTKYAETKFRIQEKIPQDSGINTTGFMFEGDSFHLPQNLGYTASGLELIYNQYEVASYADGPITLTIPYAEANKYLKRKVVQ</sequence>
<evidence type="ECO:0000313" key="4">
    <source>
        <dbReference type="Proteomes" id="UP000291981"/>
    </source>
</evidence>
<dbReference type="EMBL" id="SGIU01000002">
    <property type="protein sequence ID" value="TAI47775.1"/>
    <property type="molecule type" value="Genomic_DNA"/>
</dbReference>
<evidence type="ECO:0000313" key="3">
    <source>
        <dbReference type="EMBL" id="TAI47775.1"/>
    </source>
</evidence>
<dbReference type="Gene3D" id="3.30.565.40">
    <property type="entry name" value="Fervidobacterium nodosum Rt17-B1 like"/>
    <property type="match status" value="1"/>
</dbReference>
<reference evidence="3 4" key="1">
    <citation type="submission" date="2019-02" db="EMBL/GenBank/DDBJ databases">
        <title>Draft genome sequence of Muricauda sp. 176CP4-71.</title>
        <authorList>
            <person name="Park J.-S."/>
        </authorList>
    </citation>
    <scope>NUCLEOTIDE SEQUENCE [LARGE SCALE GENOMIC DNA]</scope>
    <source>
        <strain evidence="3 4">176CP4-71</strain>
    </source>
</reference>
<gene>
    <name evidence="3" type="ORF">EW142_14045</name>
</gene>
<dbReference type="OrthoDB" id="594879at2"/>
<comment type="caution">
    <text evidence="3">The sequence shown here is derived from an EMBL/GenBank/DDBJ whole genome shotgun (WGS) entry which is preliminary data.</text>
</comment>
<dbReference type="RefSeq" id="WP_130614877.1">
    <property type="nucleotide sequence ID" value="NZ_SGIU01000002.1"/>
</dbReference>
<dbReference type="Proteomes" id="UP000291981">
    <property type="component" value="Unassembled WGS sequence"/>
</dbReference>
<dbReference type="Pfam" id="PF11738">
    <property type="entry name" value="DUF3298"/>
    <property type="match status" value="1"/>
</dbReference>
<dbReference type="PROSITE" id="PS51257">
    <property type="entry name" value="PROKAR_LIPOPROTEIN"/>
    <property type="match status" value="1"/>
</dbReference>
<dbReference type="InterPro" id="IPR037126">
    <property type="entry name" value="PdaC/RsiV-like_sf"/>
</dbReference>
<keyword evidence="4" id="KW-1185">Reference proteome</keyword>
<dbReference type="InterPro" id="IPR025303">
    <property type="entry name" value="PdaC"/>
</dbReference>
<dbReference type="AlphaFoldDB" id="A0A4Q8QBP7"/>
<feature type="domain" description="Deacetylase PdaC" evidence="2">
    <location>
        <begin position="41"/>
        <end position="138"/>
    </location>
</feature>
<evidence type="ECO:0000259" key="2">
    <source>
        <dbReference type="Pfam" id="PF13739"/>
    </source>
</evidence>